<feature type="non-terminal residue" evidence="1">
    <location>
        <position position="1"/>
    </location>
</feature>
<dbReference type="AlphaFoldDB" id="A0A8J4T671"/>
<evidence type="ECO:0000313" key="2">
    <source>
        <dbReference type="Proteomes" id="UP000748531"/>
    </source>
</evidence>
<accession>A0A8J4T671</accession>
<organism evidence="1 2">
    <name type="scientific">Paragonimus heterotremus</name>
    <dbReference type="NCBI Taxonomy" id="100268"/>
    <lineage>
        <taxon>Eukaryota</taxon>
        <taxon>Metazoa</taxon>
        <taxon>Spiralia</taxon>
        <taxon>Lophotrochozoa</taxon>
        <taxon>Platyhelminthes</taxon>
        <taxon>Trematoda</taxon>
        <taxon>Digenea</taxon>
        <taxon>Plagiorchiida</taxon>
        <taxon>Troglotremata</taxon>
        <taxon>Troglotrematidae</taxon>
        <taxon>Paragonimus</taxon>
    </lineage>
</organism>
<protein>
    <submittedName>
        <fullName evidence="1">Uncharacterized protein</fullName>
    </submittedName>
</protein>
<dbReference type="OrthoDB" id="68437at2759"/>
<comment type="caution">
    <text evidence="1">The sequence shown here is derived from an EMBL/GenBank/DDBJ whole genome shotgun (WGS) entry which is preliminary data.</text>
</comment>
<reference evidence="1" key="1">
    <citation type="submission" date="2019-05" db="EMBL/GenBank/DDBJ databases">
        <title>Annotation for the trematode Paragonimus heterotremus.</title>
        <authorList>
            <person name="Choi Y.-J."/>
        </authorList>
    </citation>
    <scope>NUCLEOTIDE SEQUENCE</scope>
    <source>
        <strain evidence="1">LC</strain>
    </source>
</reference>
<dbReference type="EMBL" id="LUCH01003792">
    <property type="protein sequence ID" value="KAF5399718.1"/>
    <property type="molecule type" value="Genomic_DNA"/>
</dbReference>
<name>A0A8J4T671_9TREM</name>
<evidence type="ECO:0000313" key="1">
    <source>
        <dbReference type="EMBL" id="KAF5399718.1"/>
    </source>
</evidence>
<sequence>MSSLQLVHLRENLIHPSAYCSSFVMALDGAHKCVRQADMLVAEAEFISVKREFEGCSLPVNRDAMEAKFLLTAIHLAIMRAHAAYERAVLQRDRTKDSLLRAVDVFTKNKKTTEQVDETQEDAWTDTVDIAFDFVVSLLSDLFVASEKLAFERAQCFFYLGEALVLRADILLPDGFDQWSTANKSSSATSQSAQVLTTLPRRLVEYPEHPELLHSGYRWRTREDILADVVCELAKRATESLLQCAGGVHESVTSLTQALLYGFQAFATSCRMRTQLVLTTLAYRAARTTEAQSVPTLGYQTRGAEHKLEALLRQLLSLMPRTSSYEQSLTVAYGFCSSLHPNSWLEMLAWGVGLKAVFLQNGRFLSRGGLSAGVDDHCVDSSPWITRIISSLSSNSAAWRSTEINPLVVFQPSTSLSSCIQSNVPGSIPHLSRAWQLLVFEHSTDYRFLYMSLPFASKAKDSDEVSRRVSVTKGSKGEQYIHFRINTSQDELLRTVCGWRNRQNQMDEYFRKRSVLCKDCKPN</sequence>
<gene>
    <name evidence="1" type="ORF">PHET_06895</name>
</gene>
<dbReference type="Proteomes" id="UP000748531">
    <property type="component" value="Unassembled WGS sequence"/>
</dbReference>
<proteinExistence type="predicted"/>
<keyword evidence="2" id="KW-1185">Reference proteome</keyword>